<accession>A0A4Q9V258</accession>
<evidence type="ECO:0000259" key="7">
    <source>
        <dbReference type="SMART" id="SM01005"/>
    </source>
</evidence>
<proteinExistence type="inferred from homology"/>
<dbReference type="OrthoDB" id="9813814at2"/>
<dbReference type="PRINTS" id="PR00992">
    <property type="entry name" value="ALARACEMASE"/>
</dbReference>
<evidence type="ECO:0000313" key="9">
    <source>
        <dbReference type="Proteomes" id="UP000293036"/>
    </source>
</evidence>
<dbReference type="Pfam" id="PF01168">
    <property type="entry name" value="Ala_racemase_N"/>
    <property type="match status" value="1"/>
</dbReference>
<comment type="catalytic activity">
    <reaction evidence="4">
        <text>L-alanine = D-alanine</text>
        <dbReference type="Rhea" id="RHEA:20249"/>
        <dbReference type="ChEBI" id="CHEBI:57416"/>
        <dbReference type="ChEBI" id="CHEBI:57972"/>
        <dbReference type="EC" id="5.1.1.1"/>
    </reaction>
</comment>
<dbReference type="SUPFAM" id="SSF50621">
    <property type="entry name" value="Alanine racemase C-terminal domain-like"/>
    <property type="match status" value="1"/>
</dbReference>
<protein>
    <recommendedName>
        <fullName evidence="4">Alanine racemase</fullName>
        <ecNumber evidence="4">5.1.1.1</ecNumber>
    </recommendedName>
</protein>
<dbReference type="GO" id="GO:0030170">
    <property type="term" value="F:pyridoxal phosphate binding"/>
    <property type="evidence" value="ECO:0007669"/>
    <property type="project" value="UniProtKB-UniRule"/>
</dbReference>
<feature type="active site" description="Proton acceptor; specific for L-alanine" evidence="4">
    <location>
        <position position="278"/>
    </location>
</feature>
<dbReference type="Gene3D" id="3.20.20.10">
    <property type="entry name" value="Alanine racemase"/>
    <property type="match status" value="1"/>
</dbReference>
<keyword evidence="9" id="KW-1185">Reference proteome</keyword>
<feature type="active site" description="Proton acceptor; specific for D-alanine" evidence="4">
    <location>
        <position position="45"/>
    </location>
</feature>
<evidence type="ECO:0000313" key="8">
    <source>
        <dbReference type="EMBL" id="TBW22220.1"/>
    </source>
</evidence>
<dbReference type="NCBIfam" id="TIGR00492">
    <property type="entry name" value="alr"/>
    <property type="match status" value="1"/>
</dbReference>
<sequence>MSLKDAYNGEPHFPSRALISRSAFEHNLSKARELAGEAQIMAVIKADAYGHGAEKIGEWALDAGVEWLAVAQLGEAIALRKALHERGRMLALIAEPGAPFWEALELGIDLSVGASWALDEIAFAANESGIRARVHIEVDTGMARGGFSLAELPDIIPMIAEYAQSGLIETVGLWSHLALADDLQSPETQRQTEDFERACELFADAGIDIEFHHLAASGGLLWHPRTRFSMVRTGIMLYGLSPAPEIATAEEMGLEPVMRLEADLVSVRDVPAGTGVSYGHTATTQEPMRLGTVPLGYADGIPRHASNSVEVVIGGQRHGLIGRVCMDQFVVAAPGAVAGDTVTLFGASASGFPTADDWAQHCDTIGYEIVSRLGTRVPRYFVD</sequence>
<evidence type="ECO:0000256" key="4">
    <source>
        <dbReference type="HAMAP-Rule" id="MF_01201"/>
    </source>
</evidence>
<evidence type="ECO:0000256" key="3">
    <source>
        <dbReference type="ARBA" id="ARBA00023235"/>
    </source>
</evidence>
<dbReference type="Gene3D" id="2.40.37.10">
    <property type="entry name" value="Lyase, Ornithine Decarboxylase, Chain A, domain 1"/>
    <property type="match status" value="1"/>
</dbReference>
<feature type="modified residue" description="N6-(pyridoxal phosphate)lysine" evidence="4 5">
    <location>
        <position position="45"/>
    </location>
</feature>
<dbReference type="InterPro" id="IPR020622">
    <property type="entry name" value="Ala_racemase_pyridoxalP-BS"/>
</dbReference>
<feature type="binding site" evidence="4 6">
    <location>
        <position position="326"/>
    </location>
    <ligand>
        <name>substrate</name>
    </ligand>
</feature>
<dbReference type="SUPFAM" id="SSF51419">
    <property type="entry name" value="PLP-binding barrel"/>
    <property type="match status" value="1"/>
</dbReference>
<evidence type="ECO:0000256" key="1">
    <source>
        <dbReference type="ARBA" id="ARBA00001933"/>
    </source>
</evidence>
<dbReference type="AlphaFoldDB" id="A0A4Q9V258"/>
<keyword evidence="3 4" id="KW-0413">Isomerase</keyword>
<comment type="similarity">
    <text evidence="4">Belongs to the alanine racemase family.</text>
</comment>
<dbReference type="HAMAP" id="MF_01201">
    <property type="entry name" value="Ala_racemase"/>
    <property type="match status" value="1"/>
</dbReference>
<comment type="caution">
    <text evidence="8">The sequence shown here is derived from an EMBL/GenBank/DDBJ whole genome shotgun (WGS) entry which is preliminary data.</text>
</comment>
<keyword evidence="2 4" id="KW-0663">Pyridoxal phosphate</keyword>
<organism evidence="8 9">
    <name type="scientific">Arcanobacterium bovis</name>
    <dbReference type="NCBI Taxonomy" id="2529275"/>
    <lineage>
        <taxon>Bacteria</taxon>
        <taxon>Bacillati</taxon>
        <taxon>Actinomycetota</taxon>
        <taxon>Actinomycetes</taxon>
        <taxon>Actinomycetales</taxon>
        <taxon>Actinomycetaceae</taxon>
        <taxon>Arcanobacterium</taxon>
    </lineage>
</organism>
<evidence type="ECO:0000256" key="6">
    <source>
        <dbReference type="PIRSR" id="PIRSR600821-52"/>
    </source>
</evidence>
<reference evidence="8 9" key="1">
    <citation type="submission" date="2019-02" db="EMBL/GenBank/DDBJ databases">
        <title>Arcanobacterium bovis sp. nov., isolated from the milk of a cow with mastitis.</title>
        <authorList>
            <person name="Sammra O."/>
            <person name="Foster G."/>
            <person name="Hassan A."/>
            <person name="Alssahen M."/>
            <person name="Laemmler C."/>
            <person name="Borowiak M."/>
            <person name="Malorny B."/>
            <person name="Abdulmawjood A."/>
        </authorList>
    </citation>
    <scope>NUCLEOTIDE SEQUENCE [LARGE SCALE GENOMIC DNA]</scope>
    <source>
        <strain evidence="8 9">C605018/01/1</strain>
    </source>
</reference>
<feature type="domain" description="Alanine racemase C-terminal" evidence="7">
    <location>
        <begin position="257"/>
        <end position="382"/>
    </location>
</feature>
<dbReference type="GO" id="GO:0009252">
    <property type="term" value="P:peptidoglycan biosynthetic process"/>
    <property type="evidence" value="ECO:0007669"/>
    <property type="project" value="TreeGrafter"/>
</dbReference>
<dbReference type="CDD" id="cd00430">
    <property type="entry name" value="PLPDE_III_AR"/>
    <property type="match status" value="1"/>
</dbReference>
<dbReference type="GO" id="GO:0030632">
    <property type="term" value="P:D-alanine biosynthetic process"/>
    <property type="evidence" value="ECO:0007669"/>
    <property type="project" value="UniProtKB-UniRule"/>
</dbReference>
<dbReference type="GO" id="GO:0005829">
    <property type="term" value="C:cytosol"/>
    <property type="evidence" value="ECO:0007669"/>
    <property type="project" value="TreeGrafter"/>
</dbReference>
<gene>
    <name evidence="8" type="primary">alr</name>
    <name evidence="8" type="ORF">EZJ44_05210</name>
</gene>
<dbReference type="PANTHER" id="PTHR30511">
    <property type="entry name" value="ALANINE RACEMASE"/>
    <property type="match status" value="1"/>
</dbReference>
<evidence type="ECO:0000256" key="2">
    <source>
        <dbReference type="ARBA" id="ARBA00022898"/>
    </source>
</evidence>
<dbReference type="Proteomes" id="UP000293036">
    <property type="component" value="Unassembled WGS sequence"/>
</dbReference>
<dbReference type="InterPro" id="IPR009006">
    <property type="entry name" value="Ala_racemase/Decarboxylase_C"/>
</dbReference>
<dbReference type="InterPro" id="IPR011079">
    <property type="entry name" value="Ala_racemase_C"/>
</dbReference>
<comment type="function">
    <text evidence="4">Catalyzes the interconversion of L-alanine and D-alanine. May also act on other amino acids.</text>
</comment>
<evidence type="ECO:0000256" key="5">
    <source>
        <dbReference type="PIRSR" id="PIRSR600821-50"/>
    </source>
</evidence>
<dbReference type="InterPro" id="IPR029066">
    <property type="entry name" value="PLP-binding_barrel"/>
</dbReference>
<name>A0A4Q9V258_9ACTO</name>
<dbReference type="InterPro" id="IPR001608">
    <property type="entry name" value="Ala_racemase_N"/>
</dbReference>
<comment type="pathway">
    <text evidence="4">Amino-acid biosynthesis; D-alanine biosynthesis; D-alanine from L-alanine: step 1/1.</text>
</comment>
<dbReference type="UniPathway" id="UPA00042">
    <property type="reaction ID" value="UER00497"/>
</dbReference>
<dbReference type="EC" id="5.1.1.1" evidence="4"/>
<comment type="cofactor">
    <cofactor evidence="1 4 5">
        <name>pyridoxal 5'-phosphate</name>
        <dbReference type="ChEBI" id="CHEBI:597326"/>
    </cofactor>
</comment>
<dbReference type="RefSeq" id="WP_131280950.1">
    <property type="nucleotide sequence ID" value="NZ_JBHSLR010000009.1"/>
</dbReference>
<feature type="binding site" evidence="4 6">
    <location>
        <position position="144"/>
    </location>
    <ligand>
        <name>substrate</name>
    </ligand>
</feature>
<dbReference type="Pfam" id="PF00842">
    <property type="entry name" value="Ala_racemase_C"/>
    <property type="match status" value="1"/>
</dbReference>
<dbReference type="EMBL" id="SJDT01000003">
    <property type="protein sequence ID" value="TBW22220.1"/>
    <property type="molecule type" value="Genomic_DNA"/>
</dbReference>
<dbReference type="SMART" id="SM01005">
    <property type="entry name" value="Ala_racemase_C"/>
    <property type="match status" value="1"/>
</dbReference>
<dbReference type="GO" id="GO:0008784">
    <property type="term" value="F:alanine racemase activity"/>
    <property type="evidence" value="ECO:0007669"/>
    <property type="project" value="UniProtKB-UniRule"/>
</dbReference>
<dbReference type="InterPro" id="IPR000821">
    <property type="entry name" value="Ala_racemase"/>
</dbReference>
<dbReference type="PROSITE" id="PS00395">
    <property type="entry name" value="ALANINE_RACEMASE"/>
    <property type="match status" value="1"/>
</dbReference>
<dbReference type="PANTHER" id="PTHR30511:SF0">
    <property type="entry name" value="ALANINE RACEMASE, CATABOLIC-RELATED"/>
    <property type="match status" value="1"/>
</dbReference>